<feature type="region of interest" description="Disordered" evidence="1">
    <location>
        <begin position="154"/>
        <end position="224"/>
    </location>
</feature>
<dbReference type="AlphaFoldDB" id="A0AAV2QYR0"/>
<gene>
    <name evidence="2" type="ORF">MNOR_LOCUS16864</name>
</gene>
<evidence type="ECO:0000313" key="2">
    <source>
        <dbReference type="EMBL" id="CAL4100701.1"/>
    </source>
</evidence>
<sequence>LGKENAKGSNHATSGIAANKRSSIGANIPKGMLSSFICEDEDAHEFNTKYMQDLQSGRCEPPMSMENKRLSELQRRNSMYPPHMRSAYPAEMQFRALEDFTDDQLRTGYSRPGPPTPGKNTKKTIDKENLLNMSTSSLTSRTSKLSGAYGTTPLRAIQNTNSPSGRSLRGRAISSPSVVSKKGKKGFTPTSLRKLMRSSKSPWMRLGKSEETPKKYIESPGSVGSSKIRILRKPFGSKNYNVLSASLRSREEAQLDLRNCSIGSPKTRSRKSP</sequence>
<protein>
    <submittedName>
        <fullName evidence="2">Uncharacterized protein</fullName>
    </submittedName>
</protein>
<keyword evidence="3" id="KW-1185">Reference proteome</keyword>
<accession>A0AAV2QYR0</accession>
<feature type="region of interest" description="Disordered" evidence="1">
    <location>
        <begin position="1"/>
        <end position="26"/>
    </location>
</feature>
<reference evidence="2 3" key="1">
    <citation type="submission" date="2024-05" db="EMBL/GenBank/DDBJ databases">
        <authorList>
            <person name="Wallberg A."/>
        </authorList>
    </citation>
    <scope>NUCLEOTIDE SEQUENCE [LARGE SCALE GENOMIC DNA]</scope>
</reference>
<organism evidence="2 3">
    <name type="scientific">Meganyctiphanes norvegica</name>
    <name type="common">Northern krill</name>
    <name type="synonym">Thysanopoda norvegica</name>
    <dbReference type="NCBI Taxonomy" id="48144"/>
    <lineage>
        <taxon>Eukaryota</taxon>
        <taxon>Metazoa</taxon>
        <taxon>Ecdysozoa</taxon>
        <taxon>Arthropoda</taxon>
        <taxon>Crustacea</taxon>
        <taxon>Multicrustacea</taxon>
        <taxon>Malacostraca</taxon>
        <taxon>Eumalacostraca</taxon>
        <taxon>Eucarida</taxon>
        <taxon>Euphausiacea</taxon>
        <taxon>Euphausiidae</taxon>
        <taxon>Meganyctiphanes</taxon>
    </lineage>
</organism>
<feature type="non-terminal residue" evidence="2">
    <location>
        <position position="1"/>
    </location>
</feature>
<evidence type="ECO:0000256" key="1">
    <source>
        <dbReference type="SAM" id="MobiDB-lite"/>
    </source>
</evidence>
<dbReference type="EMBL" id="CAXKWB010011282">
    <property type="protein sequence ID" value="CAL4100701.1"/>
    <property type="molecule type" value="Genomic_DNA"/>
</dbReference>
<name>A0AAV2QYR0_MEGNR</name>
<evidence type="ECO:0000313" key="3">
    <source>
        <dbReference type="Proteomes" id="UP001497623"/>
    </source>
</evidence>
<proteinExistence type="predicted"/>
<comment type="caution">
    <text evidence="2">The sequence shown here is derived from an EMBL/GenBank/DDBJ whole genome shotgun (WGS) entry which is preliminary data.</text>
</comment>
<feature type="compositionally biased region" description="Basic and acidic residues" evidence="1">
    <location>
        <begin position="207"/>
        <end position="217"/>
    </location>
</feature>
<dbReference type="Proteomes" id="UP001497623">
    <property type="component" value="Unassembled WGS sequence"/>
</dbReference>